<sequence>MSSSITFVPDNIQDAININYAICGVLGLILNSAVLTVLVDKLKNKRTHTDIKICTFVASADILASLGLIFRSIIVKFPYNLLKANPVWCKLDVFIAQDINCSGYTLAIYGLAYVSITGRKRSMEVEVITQFTILYTVIVNALILLYMNQEVRISFIGLLRRIKNRIIPNRY</sequence>
<feature type="transmembrane region" description="Helical" evidence="1">
    <location>
        <begin position="51"/>
        <end position="74"/>
    </location>
</feature>
<evidence type="ECO:0000313" key="2">
    <source>
        <dbReference type="EMBL" id="KXN65377.1"/>
    </source>
</evidence>
<dbReference type="EMBL" id="KQ964894">
    <property type="protein sequence ID" value="KXN65377.1"/>
    <property type="molecule type" value="Genomic_DNA"/>
</dbReference>
<dbReference type="Proteomes" id="UP000070444">
    <property type="component" value="Unassembled WGS sequence"/>
</dbReference>
<reference evidence="2 3" key="1">
    <citation type="journal article" date="2015" name="Genome Biol. Evol.">
        <title>Phylogenomic analyses indicate that early fungi evolved digesting cell walls of algal ancestors of land plants.</title>
        <authorList>
            <person name="Chang Y."/>
            <person name="Wang S."/>
            <person name="Sekimoto S."/>
            <person name="Aerts A.L."/>
            <person name="Choi C."/>
            <person name="Clum A."/>
            <person name="LaButti K.M."/>
            <person name="Lindquist E.A."/>
            <person name="Yee Ngan C."/>
            <person name="Ohm R.A."/>
            <person name="Salamov A.A."/>
            <person name="Grigoriev I.V."/>
            <person name="Spatafora J.W."/>
            <person name="Berbee M.L."/>
        </authorList>
    </citation>
    <scope>NUCLEOTIDE SEQUENCE [LARGE SCALE GENOMIC DNA]</scope>
    <source>
        <strain evidence="2 3">NRRL 28638</strain>
    </source>
</reference>
<keyword evidence="1" id="KW-0472">Membrane</keyword>
<evidence type="ECO:0008006" key="4">
    <source>
        <dbReference type="Google" id="ProtNLM"/>
    </source>
</evidence>
<evidence type="ECO:0000313" key="3">
    <source>
        <dbReference type="Proteomes" id="UP000070444"/>
    </source>
</evidence>
<feature type="transmembrane region" description="Helical" evidence="1">
    <location>
        <begin position="128"/>
        <end position="147"/>
    </location>
</feature>
<name>A0A137NRL8_CONC2</name>
<dbReference type="OrthoDB" id="5985475at2759"/>
<proteinExistence type="predicted"/>
<evidence type="ECO:0000256" key="1">
    <source>
        <dbReference type="SAM" id="Phobius"/>
    </source>
</evidence>
<feature type="transmembrane region" description="Helical" evidence="1">
    <location>
        <begin position="18"/>
        <end position="39"/>
    </location>
</feature>
<keyword evidence="1" id="KW-0812">Transmembrane</keyword>
<protein>
    <recommendedName>
        <fullName evidence="4">G-protein coupled receptors family 1 profile domain-containing protein</fullName>
    </recommendedName>
</protein>
<dbReference type="AlphaFoldDB" id="A0A137NRL8"/>
<gene>
    <name evidence="2" type="ORF">CONCODRAFT_13040</name>
</gene>
<organism evidence="2 3">
    <name type="scientific">Conidiobolus coronatus (strain ATCC 28846 / CBS 209.66 / NRRL 28638)</name>
    <name type="common">Delacroixia coronata</name>
    <dbReference type="NCBI Taxonomy" id="796925"/>
    <lineage>
        <taxon>Eukaryota</taxon>
        <taxon>Fungi</taxon>
        <taxon>Fungi incertae sedis</taxon>
        <taxon>Zoopagomycota</taxon>
        <taxon>Entomophthoromycotina</taxon>
        <taxon>Entomophthoromycetes</taxon>
        <taxon>Entomophthorales</taxon>
        <taxon>Ancylistaceae</taxon>
        <taxon>Conidiobolus</taxon>
    </lineage>
</organism>
<keyword evidence="1" id="KW-1133">Transmembrane helix</keyword>
<keyword evidence="3" id="KW-1185">Reference proteome</keyword>
<accession>A0A137NRL8</accession>